<sequence length="44" mass="4973">MLNIICFYQVPPHLSSATLGSKFGSEFYTFATPCQEQTLTRESK</sequence>
<evidence type="ECO:0000313" key="1">
    <source>
        <dbReference type="EMBL" id="SVA70590.1"/>
    </source>
</evidence>
<reference evidence="1" key="1">
    <citation type="submission" date="2018-05" db="EMBL/GenBank/DDBJ databases">
        <authorList>
            <person name="Lanie J.A."/>
            <person name="Ng W.-L."/>
            <person name="Kazmierczak K.M."/>
            <person name="Andrzejewski T.M."/>
            <person name="Davidsen T.M."/>
            <person name="Wayne K.J."/>
            <person name="Tettelin H."/>
            <person name="Glass J.I."/>
            <person name="Rusch D."/>
            <person name="Podicherti R."/>
            <person name="Tsui H.-C.T."/>
            <person name="Winkler M.E."/>
        </authorList>
    </citation>
    <scope>NUCLEOTIDE SEQUENCE</scope>
</reference>
<dbReference type="AlphaFoldDB" id="A0A381Y129"/>
<dbReference type="EMBL" id="UINC01017079">
    <property type="protein sequence ID" value="SVA70590.1"/>
    <property type="molecule type" value="Genomic_DNA"/>
</dbReference>
<protein>
    <submittedName>
        <fullName evidence="1">Uncharacterized protein</fullName>
    </submittedName>
</protein>
<accession>A0A381Y129</accession>
<organism evidence="1">
    <name type="scientific">marine metagenome</name>
    <dbReference type="NCBI Taxonomy" id="408172"/>
    <lineage>
        <taxon>unclassified sequences</taxon>
        <taxon>metagenomes</taxon>
        <taxon>ecological metagenomes</taxon>
    </lineage>
</organism>
<name>A0A381Y129_9ZZZZ</name>
<proteinExistence type="predicted"/>
<gene>
    <name evidence="1" type="ORF">METZ01_LOCUS123444</name>
</gene>